<feature type="domain" description="SCP2" evidence="1">
    <location>
        <begin position="18"/>
        <end position="105"/>
    </location>
</feature>
<dbReference type="SUPFAM" id="SSF55718">
    <property type="entry name" value="SCP-like"/>
    <property type="match status" value="1"/>
</dbReference>
<reference evidence="3 4" key="1">
    <citation type="submission" date="2024-06" db="EMBL/GenBank/DDBJ databases">
        <title>The Natural Products Discovery Center: Release of the First 8490 Sequenced Strains for Exploring Actinobacteria Biosynthetic Diversity.</title>
        <authorList>
            <person name="Kalkreuter E."/>
            <person name="Kautsar S.A."/>
            <person name="Yang D."/>
            <person name="Bader C.D."/>
            <person name="Teijaro C.N."/>
            <person name="Fluegel L."/>
            <person name="Davis C.M."/>
            <person name="Simpson J.R."/>
            <person name="Lauterbach L."/>
            <person name="Steele A.D."/>
            <person name="Gui C."/>
            <person name="Meng S."/>
            <person name="Li G."/>
            <person name="Viehrig K."/>
            <person name="Ye F."/>
            <person name="Su P."/>
            <person name="Kiefer A.F."/>
            <person name="Nichols A."/>
            <person name="Cepeda A.J."/>
            <person name="Yan W."/>
            <person name="Fan B."/>
            <person name="Jiang Y."/>
            <person name="Adhikari A."/>
            <person name="Zheng C.-J."/>
            <person name="Schuster L."/>
            <person name="Cowan T.M."/>
            <person name="Smanski M.J."/>
            <person name="Chevrette M.G."/>
            <person name="De Carvalho L.P.S."/>
            <person name="Shen B."/>
        </authorList>
    </citation>
    <scope>NUCLEOTIDE SEQUENCE [LARGE SCALE GENOMIC DNA]</scope>
    <source>
        <strain evidence="3 4">NPDC006286</strain>
    </source>
</reference>
<dbReference type="Pfam" id="PF14742">
    <property type="entry name" value="GDE_N_bis"/>
    <property type="match status" value="1"/>
</dbReference>
<evidence type="ECO:0000259" key="2">
    <source>
        <dbReference type="Pfam" id="PF14742"/>
    </source>
</evidence>
<comment type="caution">
    <text evidence="3">The sequence shown here is derived from an EMBL/GenBank/DDBJ whole genome shotgun (WGS) entry which is preliminary data.</text>
</comment>
<evidence type="ECO:0000313" key="4">
    <source>
        <dbReference type="Proteomes" id="UP001550348"/>
    </source>
</evidence>
<dbReference type="EMBL" id="JBEXRX010000296">
    <property type="protein sequence ID" value="MEU0157039.1"/>
    <property type="molecule type" value="Genomic_DNA"/>
</dbReference>
<dbReference type="Gene3D" id="3.30.1050.10">
    <property type="entry name" value="SCP2 sterol-binding domain"/>
    <property type="match status" value="1"/>
</dbReference>
<dbReference type="Pfam" id="PF02036">
    <property type="entry name" value="SCP2"/>
    <property type="match status" value="1"/>
</dbReference>
<sequence length="500" mass="56646">MVDETSQFFDNLGRRDRERLPRTVSGSVRFDLAHEDGIDTWVATIDKGRVWATRRVQDVDTVVRTDREFFGRLIRGEVRPVSAWMRNDITSEGDFLFVLLLDRLFPRPPSGGYPPDVARATGRVGQDTRLVRVLDGNTFVLSDGNGDIEASDAVPAGFYSFDIRLLSLWRLTVNGERLSALTVDDRQYFQVRFFLVPGSPTHYMDAQASIIRERSVGRSFDERLTVINHSAEPADFTIRLDVDSDFEALGTFRREAMGRIDRRVEGGSLRLNYRRDNFWRGARVSSTEPARFDDGGLTYHVRVGPHGQWTTTLHVESQMLRPDGEDVRHHLTGRQPDRDLQRDLHGWLDRAPQLKSDWLTLNHMYRHGLVDLAALRHTPFSYPNMPVPSAGLPWSVNPGGRDTILCSLQALPIAPELVTATLCVLGVHQGSAVDDFRDEEPGKMLREFRGGELGAFDEIPMSYYGAADTTPLYVILLDEYERWTGDAMLVRQLEETARAA</sequence>
<dbReference type="Proteomes" id="UP001550348">
    <property type="component" value="Unassembled WGS sequence"/>
</dbReference>
<keyword evidence="4" id="KW-1185">Reference proteome</keyword>
<proteinExistence type="predicted"/>
<name>A0ABV2VW68_9ACTN</name>
<dbReference type="InterPro" id="IPR008928">
    <property type="entry name" value="6-hairpin_glycosidase_sf"/>
</dbReference>
<evidence type="ECO:0000313" key="3">
    <source>
        <dbReference type="EMBL" id="MEU0157039.1"/>
    </source>
</evidence>
<feature type="domain" description="Putative glycogen debranching enzyme N-terminal" evidence="2">
    <location>
        <begin position="135"/>
        <end position="313"/>
    </location>
</feature>
<dbReference type="InterPro" id="IPR036527">
    <property type="entry name" value="SCP2_sterol-bd_dom_sf"/>
</dbReference>
<dbReference type="SUPFAM" id="SSF48208">
    <property type="entry name" value="Six-hairpin glycosidases"/>
    <property type="match status" value="1"/>
</dbReference>
<protein>
    <submittedName>
        <fullName evidence="3">Glycogen debranching N-terminal domain-containing protein</fullName>
    </submittedName>
</protein>
<evidence type="ECO:0000259" key="1">
    <source>
        <dbReference type="Pfam" id="PF02036"/>
    </source>
</evidence>
<dbReference type="InterPro" id="IPR032856">
    <property type="entry name" value="GDE_N_bis"/>
</dbReference>
<dbReference type="InterPro" id="IPR003033">
    <property type="entry name" value="SCP2_sterol-bd_dom"/>
</dbReference>
<accession>A0ABV2VW68</accession>
<organism evidence="3 4">
    <name type="scientific">Micromonospora fulviviridis</name>
    <dbReference type="NCBI Taxonomy" id="47860"/>
    <lineage>
        <taxon>Bacteria</taxon>
        <taxon>Bacillati</taxon>
        <taxon>Actinomycetota</taxon>
        <taxon>Actinomycetes</taxon>
        <taxon>Micromonosporales</taxon>
        <taxon>Micromonosporaceae</taxon>
        <taxon>Micromonospora</taxon>
    </lineage>
</organism>
<feature type="non-terminal residue" evidence="3">
    <location>
        <position position="500"/>
    </location>
</feature>
<dbReference type="RefSeq" id="WP_355668505.1">
    <property type="nucleotide sequence ID" value="NZ_JBEXRX010000296.1"/>
</dbReference>
<gene>
    <name evidence="3" type="ORF">ABZ071_35335</name>
</gene>